<dbReference type="OrthoDB" id="3648309at2759"/>
<dbReference type="Proteomes" id="UP000184267">
    <property type="component" value="Unassembled WGS sequence"/>
</dbReference>
<name>A0A1M2W6W1_TRAPU</name>
<feature type="transmembrane region" description="Helical" evidence="6">
    <location>
        <begin position="73"/>
        <end position="93"/>
    </location>
</feature>
<keyword evidence="4 6" id="KW-1133">Transmembrane helix</keyword>
<evidence type="ECO:0000256" key="6">
    <source>
        <dbReference type="SAM" id="Phobius"/>
    </source>
</evidence>
<comment type="similarity">
    <text evidence="2">Belongs to the acetate uptake transporter (AceTr) (TC 2.A.96) family.</text>
</comment>
<dbReference type="Pfam" id="PF01184">
    <property type="entry name" value="Gpr1_Fun34_YaaH"/>
    <property type="match status" value="1"/>
</dbReference>
<dbReference type="GO" id="GO:0015123">
    <property type="term" value="F:acetate transmembrane transporter activity"/>
    <property type="evidence" value="ECO:0007669"/>
    <property type="project" value="TreeGrafter"/>
</dbReference>
<feature type="transmembrane region" description="Helical" evidence="6">
    <location>
        <begin position="133"/>
        <end position="153"/>
    </location>
</feature>
<protein>
    <submittedName>
        <fullName evidence="7">Glyoxylate pathway regulator</fullName>
    </submittedName>
</protein>
<feature type="transmembrane region" description="Helical" evidence="6">
    <location>
        <begin position="193"/>
        <end position="214"/>
    </location>
</feature>
<evidence type="ECO:0000256" key="3">
    <source>
        <dbReference type="ARBA" id="ARBA00022692"/>
    </source>
</evidence>
<evidence type="ECO:0000256" key="2">
    <source>
        <dbReference type="ARBA" id="ARBA00005587"/>
    </source>
</evidence>
<proteinExistence type="inferred from homology"/>
<evidence type="ECO:0000256" key="5">
    <source>
        <dbReference type="ARBA" id="ARBA00023136"/>
    </source>
</evidence>
<feature type="transmembrane region" description="Helical" evidence="6">
    <location>
        <begin position="105"/>
        <end position="127"/>
    </location>
</feature>
<gene>
    <name evidence="7" type="ORF">TRAPUB_5923</name>
</gene>
<sequence length="234" mass="25283">MSAHSHIEKIDKEREYVSANSPPQHVYPAGQSPYYRKLGDPGPLGLYGFASTTFILSMYNVQARGVVTPNVVVGMALFVGGLAQFVAGMWEFACANTFGATAFTMYGGFWMSFATVFLPGSGVTAAYTNPEELNSALGIYLFTWMIVTFLLFIGSLRRNMGLVVLFFFLTITFALLGAGKFSTAHAITLDKAGGAFGIITALVAFYVGTAQMLADTRTSYFVLPLGQIPPREVV</sequence>
<dbReference type="InterPro" id="IPR051633">
    <property type="entry name" value="AceTr"/>
</dbReference>
<dbReference type="EMBL" id="MNAD01000147">
    <property type="protein sequence ID" value="OJT15595.1"/>
    <property type="molecule type" value="Genomic_DNA"/>
</dbReference>
<dbReference type="AlphaFoldDB" id="A0A1M2W6W1"/>
<comment type="subcellular location">
    <subcellularLocation>
        <location evidence="1">Membrane</location>
        <topology evidence="1">Multi-pass membrane protein</topology>
    </subcellularLocation>
</comment>
<dbReference type="PANTHER" id="PTHR31123">
    <property type="entry name" value="ACCUMULATION OF DYADS PROTEIN 2-RELATED"/>
    <property type="match status" value="1"/>
</dbReference>
<organism evidence="7 8">
    <name type="scientific">Trametes pubescens</name>
    <name type="common">White-rot fungus</name>
    <dbReference type="NCBI Taxonomy" id="154538"/>
    <lineage>
        <taxon>Eukaryota</taxon>
        <taxon>Fungi</taxon>
        <taxon>Dikarya</taxon>
        <taxon>Basidiomycota</taxon>
        <taxon>Agaricomycotina</taxon>
        <taxon>Agaricomycetes</taxon>
        <taxon>Polyporales</taxon>
        <taxon>Polyporaceae</taxon>
        <taxon>Trametes</taxon>
    </lineage>
</organism>
<evidence type="ECO:0000256" key="1">
    <source>
        <dbReference type="ARBA" id="ARBA00004141"/>
    </source>
</evidence>
<accession>A0A1M2W6W1</accession>
<reference evidence="7 8" key="1">
    <citation type="submission" date="2016-10" db="EMBL/GenBank/DDBJ databases">
        <title>Genome sequence of the basidiomycete white-rot fungus Trametes pubescens.</title>
        <authorList>
            <person name="Makela M.R."/>
            <person name="Granchi Z."/>
            <person name="Peng M."/>
            <person name="De Vries R.P."/>
            <person name="Grigoriev I."/>
            <person name="Riley R."/>
            <person name="Hilden K."/>
        </authorList>
    </citation>
    <scope>NUCLEOTIDE SEQUENCE [LARGE SCALE GENOMIC DNA]</scope>
    <source>
        <strain evidence="7 8">FBCC735</strain>
    </source>
</reference>
<dbReference type="GO" id="GO:0005886">
    <property type="term" value="C:plasma membrane"/>
    <property type="evidence" value="ECO:0007669"/>
    <property type="project" value="TreeGrafter"/>
</dbReference>
<keyword evidence="3 6" id="KW-0812">Transmembrane</keyword>
<dbReference type="PANTHER" id="PTHR31123:SF1">
    <property type="entry name" value="ACCUMULATION OF DYADS PROTEIN 2-RELATED"/>
    <property type="match status" value="1"/>
</dbReference>
<evidence type="ECO:0000256" key="4">
    <source>
        <dbReference type="ARBA" id="ARBA00022989"/>
    </source>
</evidence>
<keyword evidence="8" id="KW-1185">Reference proteome</keyword>
<evidence type="ECO:0000313" key="8">
    <source>
        <dbReference type="Proteomes" id="UP000184267"/>
    </source>
</evidence>
<feature type="transmembrane region" description="Helical" evidence="6">
    <location>
        <begin position="160"/>
        <end position="181"/>
    </location>
</feature>
<dbReference type="InterPro" id="IPR000791">
    <property type="entry name" value="Gpr1/Fun34/SatP-like"/>
</dbReference>
<comment type="caution">
    <text evidence="7">The sequence shown here is derived from an EMBL/GenBank/DDBJ whole genome shotgun (WGS) entry which is preliminary data.</text>
</comment>
<keyword evidence="5 6" id="KW-0472">Membrane</keyword>
<dbReference type="STRING" id="154538.A0A1M2W6W1"/>
<evidence type="ECO:0000313" key="7">
    <source>
        <dbReference type="EMBL" id="OJT15595.1"/>
    </source>
</evidence>
<dbReference type="NCBIfam" id="NF038013">
    <property type="entry name" value="AceTr_1"/>
    <property type="match status" value="1"/>
</dbReference>
<dbReference type="OMA" id="AMHWAIS"/>